<dbReference type="EMBL" id="BARU01018518">
    <property type="protein sequence ID" value="GAH57405.1"/>
    <property type="molecule type" value="Genomic_DNA"/>
</dbReference>
<evidence type="ECO:0000313" key="1">
    <source>
        <dbReference type="EMBL" id="GAH57405.1"/>
    </source>
</evidence>
<dbReference type="AlphaFoldDB" id="X1HK19"/>
<protein>
    <submittedName>
        <fullName evidence="1">Uncharacterized protein</fullName>
    </submittedName>
</protein>
<reference evidence="1" key="1">
    <citation type="journal article" date="2014" name="Front. Microbiol.">
        <title>High frequency of phylogenetically diverse reductive dehalogenase-homologous genes in deep subseafloor sedimentary metagenomes.</title>
        <authorList>
            <person name="Kawai M."/>
            <person name="Futagami T."/>
            <person name="Toyoda A."/>
            <person name="Takaki Y."/>
            <person name="Nishi S."/>
            <person name="Hori S."/>
            <person name="Arai W."/>
            <person name="Tsubouchi T."/>
            <person name="Morono Y."/>
            <person name="Uchiyama I."/>
            <person name="Ito T."/>
            <person name="Fujiyama A."/>
            <person name="Inagaki F."/>
            <person name="Takami H."/>
        </authorList>
    </citation>
    <scope>NUCLEOTIDE SEQUENCE</scope>
    <source>
        <strain evidence="1">Expedition CK06-06</strain>
    </source>
</reference>
<feature type="non-terminal residue" evidence="1">
    <location>
        <position position="1"/>
    </location>
</feature>
<organism evidence="1">
    <name type="scientific">marine sediment metagenome</name>
    <dbReference type="NCBI Taxonomy" id="412755"/>
    <lineage>
        <taxon>unclassified sequences</taxon>
        <taxon>metagenomes</taxon>
        <taxon>ecological metagenomes</taxon>
    </lineage>
</organism>
<proteinExistence type="predicted"/>
<sequence length="45" mass="5104">QHDLKVIAVLFKSTACLMGNKDSLDFPGKKERIEFVIQTLRRGLS</sequence>
<comment type="caution">
    <text evidence="1">The sequence shown here is derived from an EMBL/GenBank/DDBJ whole genome shotgun (WGS) entry which is preliminary data.</text>
</comment>
<gene>
    <name evidence="1" type="ORF">S03H2_30598</name>
</gene>
<name>X1HK19_9ZZZZ</name>
<accession>X1HK19</accession>